<dbReference type="EMBL" id="AP025226">
    <property type="protein sequence ID" value="BDB98007.1"/>
    <property type="molecule type" value="Genomic_DNA"/>
</dbReference>
<proteinExistence type="predicted"/>
<accession>A0AAQ4CQC6</accession>
<keyword evidence="2" id="KW-1185">Reference proteome</keyword>
<organism evidence="1 2">
    <name type="scientific">Saccharolobus caldissimus</name>
    <dbReference type="NCBI Taxonomy" id="1702097"/>
    <lineage>
        <taxon>Archaea</taxon>
        <taxon>Thermoproteota</taxon>
        <taxon>Thermoprotei</taxon>
        <taxon>Sulfolobales</taxon>
        <taxon>Sulfolobaceae</taxon>
        <taxon>Saccharolobus</taxon>
    </lineage>
</organism>
<protein>
    <submittedName>
        <fullName evidence="1">Uncharacterized protein</fullName>
    </submittedName>
</protein>
<reference evidence="1 2" key="1">
    <citation type="journal article" date="2022" name="Microbiol. Resour. Announc.">
        <title>Complete Genome Sequence of the Hyperthermophilic and Acidophilic Archaeon Saccharolobus caldissimus Strain HS-3T.</title>
        <authorList>
            <person name="Sakai H.D."/>
            <person name="Kurosawa N."/>
        </authorList>
    </citation>
    <scope>NUCLEOTIDE SEQUENCE [LARGE SCALE GENOMIC DNA]</scope>
    <source>
        <strain evidence="1 2">JCM32116</strain>
    </source>
</reference>
<dbReference type="KEGG" id="scas:SACC_10240"/>
<dbReference type="AlphaFoldDB" id="A0AAQ4CQC6"/>
<evidence type="ECO:0000313" key="1">
    <source>
        <dbReference type="EMBL" id="BDB98007.1"/>
    </source>
</evidence>
<name>A0AAQ4CQC6_9CREN</name>
<dbReference type="RefSeq" id="WP_229571958.1">
    <property type="nucleotide sequence ID" value="NZ_AP025226.1"/>
</dbReference>
<gene>
    <name evidence="1" type="ORF">SACC_10240</name>
</gene>
<dbReference type="Proteomes" id="UP001319921">
    <property type="component" value="Chromosome"/>
</dbReference>
<evidence type="ECO:0000313" key="2">
    <source>
        <dbReference type="Proteomes" id="UP001319921"/>
    </source>
</evidence>
<sequence length="169" mass="20317">MCELKIVKTDRPISNELKVKLIDYYDFVKISNDKIINVLKSDSREGYSKSYYYYIRDYLNRLRILKENMIDIKIVFPFEKRNENLILKEGMLYLTKDKDLVYMNLSSNVYDNCMTCKVKPFCVFYLNKVISENKLKISIDKERPNESWDRTIKELQTKYVKTKVIEIKS</sequence>
<dbReference type="GeneID" id="68865769"/>